<dbReference type="Proteomes" id="UP000631300">
    <property type="component" value="Unassembled WGS sequence"/>
</dbReference>
<keyword evidence="2" id="KW-0732">Signal</keyword>
<accession>A0A918MZH9</accession>
<organism evidence="3 4">
    <name type="scientific">Alteromonas halophila</name>
    <dbReference type="NCBI Taxonomy" id="516698"/>
    <lineage>
        <taxon>Bacteria</taxon>
        <taxon>Pseudomonadati</taxon>
        <taxon>Pseudomonadota</taxon>
        <taxon>Gammaproteobacteria</taxon>
        <taxon>Alteromonadales</taxon>
        <taxon>Alteromonadaceae</taxon>
        <taxon>Alteromonas/Salinimonas group</taxon>
        <taxon>Alteromonas</taxon>
    </lineage>
</organism>
<feature type="chain" id="PRO_5037692512" evidence="2">
    <location>
        <begin position="18"/>
        <end position="154"/>
    </location>
</feature>
<name>A0A918MZH9_9ALTE</name>
<evidence type="ECO:0000256" key="2">
    <source>
        <dbReference type="SAM" id="SignalP"/>
    </source>
</evidence>
<feature type="region of interest" description="Disordered" evidence="1">
    <location>
        <begin position="56"/>
        <end position="87"/>
    </location>
</feature>
<feature type="signal peptide" evidence="2">
    <location>
        <begin position="1"/>
        <end position="17"/>
    </location>
</feature>
<keyword evidence="4" id="KW-1185">Reference proteome</keyword>
<sequence>MKKVVVAALGAVLVAGATGYISVLESDAEAENTELQESAQVSTRFSDISWKKVMESVPDYYTPPPPPKKKQNNDGKKAEKKKPKPTLISDARLMGVVEGESPAALVALPKTKEVQRIALGESWLKPWQLARVHADSVTWKNTETQKEHVQHLFR</sequence>
<protein>
    <submittedName>
        <fullName evidence="3">Uncharacterized protein</fullName>
    </submittedName>
</protein>
<reference evidence="3" key="1">
    <citation type="journal article" date="2014" name="Int. J. Syst. Evol. Microbiol.">
        <title>Complete genome sequence of Corynebacterium casei LMG S-19264T (=DSM 44701T), isolated from a smear-ripened cheese.</title>
        <authorList>
            <consortium name="US DOE Joint Genome Institute (JGI-PGF)"/>
            <person name="Walter F."/>
            <person name="Albersmeier A."/>
            <person name="Kalinowski J."/>
            <person name="Ruckert C."/>
        </authorList>
    </citation>
    <scope>NUCLEOTIDE SEQUENCE</scope>
    <source>
        <strain evidence="3">KCTC 22164</strain>
    </source>
</reference>
<evidence type="ECO:0000256" key="1">
    <source>
        <dbReference type="SAM" id="MobiDB-lite"/>
    </source>
</evidence>
<proteinExistence type="predicted"/>
<evidence type="ECO:0000313" key="3">
    <source>
        <dbReference type="EMBL" id="GGW92434.1"/>
    </source>
</evidence>
<dbReference type="AlphaFoldDB" id="A0A918MZH9"/>
<reference evidence="3" key="2">
    <citation type="submission" date="2020-09" db="EMBL/GenBank/DDBJ databases">
        <authorList>
            <person name="Sun Q."/>
            <person name="Kim S."/>
        </authorList>
    </citation>
    <scope>NUCLEOTIDE SEQUENCE</scope>
    <source>
        <strain evidence="3">KCTC 22164</strain>
    </source>
</reference>
<dbReference type="EMBL" id="BMXP01000008">
    <property type="protein sequence ID" value="GGW92434.1"/>
    <property type="molecule type" value="Genomic_DNA"/>
</dbReference>
<dbReference type="RefSeq" id="WP_189407596.1">
    <property type="nucleotide sequence ID" value="NZ_BMXP01000008.1"/>
</dbReference>
<evidence type="ECO:0000313" key="4">
    <source>
        <dbReference type="Proteomes" id="UP000631300"/>
    </source>
</evidence>
<gene>
    <name evidence="3" type="ORF">GCM10007391_28510</name>
</gene>
<comment type="caution">
    <text evidence="3">The sequence shown here is derived from an EMBL/GenBank/DDBJ whole genome shotgun (WGS) entry which is preliminary data.</text>
</comment>